<protein>
    <recommendedName>
        <fullName evidence="3">Protein kinase domain-containing protein</fullName>
    </recommendedName>
</protein>
<evidence type="ECO:0000313" key="2">
    <source>
        <dbReference type="Proteomes" id="UP000054342"/>
    </source>
</evidence>
<dbReference type="STRING" id="348802.A0A0D2EST4"/>
<dbReference type="RefSeq" id="XP_013319377.1">
    <property type="nucleotide sequence ID" value="XM_013463923.1"/>
</dbReference>
<dbReference type="OrthoDB" id="2687876at2759"/>
<evidence type="ECO:0000313" key="1">
    <source>
        <dbReference type="EMBL" id="KIW58793.1"/>
    </source>
</evidence>
<proteinExistence type="predicted"/>
<keyword evidence="2" id="KW-1185">Reference proteome</keyword>
<gene>
    <name evidence="1" type="ORF">PV05_03290</name>
</gene>
<dbReference type="EMBL" id="KN847318">
    <property type="protein sequence ID" value="KIW58793.1"/>
    <property type="molecule type" value="Genomic_DNA"/>
</dbReference>
<sequence length="96" mass="11262">MKVARFQHELNYLRQELQGYYSLQLKGFTAIPAFYGYVYEENQSRVIGSLMEYLCGHPAGPADWEECRELLQGIHRIGFIHEDINRYNWLKTASGM</sequence>
<dbReference type="SUPFAM" id="SSF56112">
    <property type="entry name" value="Protein kinase-like (PK-like)"/>
    <property type="match status" value="1"/>
</dbReference>
<name>A0A0D2EST4_9EURO</name>
<organism evidence="1 2">
    <name type="scientific">Exophiala xenobiotica</name>
    <dbReference type="NCBI Taxonomy" id="348802"/>
    <lineage>
        <taxon>Eukaryota</taxon>
        <taxon>Fungi</taxon>
        <taxon>Dikarya</taxon>
        <taxon>Ascomycota</taxon>
        <taxon>Pezizomycotina</taxon>
        <taxon>Eurotiomycetes</taxon>
        <taxon>Chaetothyriomycetidae</taxon>
        <taxon>Chaetothyriales</taxon>
        <taxon>Herpotrichiellaceae</taxon>
        <taxon>Exophiala</taxon>
    </lineage>
</organism>
<dbReference type="InterPro" id="IPR011009">
    <property type="entry name" value="Kinase-like_dom_sf"/>
</dbReference>
<evidence type="ECO:0008006" key="3">
    <source>
        <dbReference type="Google" id="ProtNLM"/>
    </source>
</evidence>
<accession>A0A0D2EST4</accession>
<dbReference type="Proteomes" id="UP000054342">
    <property type="component" value="Unassembled WGS sequence"/>
</dbReference>
<dbReference type="HOGENOM" id="CLU_2359766_0_0_1"/>
<reference evidence="1 2" key="1">
    <citation type="submission" date="2015-01" db="EMBL/GenBank/DDBJ databases">
        <title>The Genome Sequence of Exophiala xenobiotica CBS118157.</title>
        <authorList>
            <consortium name="The Broad Institute Genomics Platform"/>
            <person name="Cuomo C."/>
            <person name="de Hoog S."/>
            <person name="Gorbushina A."/>
            <person name="Stielow B."/>
            <person name="Teixiera M."/>
            <person name="Abouelleil A."/>
            <person name="Chapman S.B."/>
            <person name="Priest M."/>
            <person name="Young S.K."/>
            <person name="Wortman J."/>
            <person name="Nusbaum C."/>
            <person name="Birren B."/>
        </authorList>
    </citation>
    <scope>NUCLEOTIDE SEQUENCE [LARGE SCALE GENOMIC DNA]</scope>
    <source>
        <strain evidence="1 2">CBS 118157</strain>
    </source>
</reference>
<dbReference type="GeneID" id="25325198"/>
<dbReference type="AlphaFoldDB" id="A0A0D2EST4"/>